<feature type="transmembrane region" description="Helical" evidence="1">
    <location>
        <begin position="21"/>
        <end position="38"/>
    </location>
</feature>
<accession>A0A086J509</accession>
<evidence type="ECO:0000313" key="3">
    <source>
        <dbReference type="Proteomes" id="UP000054524"/>
    </source>
</evidence>
<comment type="caution">
    <text evidence="2">The sequence shown here is derived from an EMBL/GenBank/DDBJ whole genome shotgun (WGS) entry which is preliminary data.</text>
</comment>
<keyword evidence="1" id="KW-1133">Transmembrane helix</keyword>
<dbReference type="HOGENOM" id="CLU_009683_3_0_1"/>
<protein>
    <submittedName>
        <fullName evidence="2">Uncharacterized protein</fullName>
    </submittedName>
</protein>
<dbReference type="GeneID" id="77675277"/>
<name>A0A086J509_NEMA1</name>
<keyword evidence="1" id="KW-0472">Membrane</keyword>
<dbReference type="Proteomes" id="UP000054524">
    <property type="component" value="Unassembled WGS sequence"/>
</dbReference>
<organism evidence="2 3">
    <name type="scientific">Nematocida ausubeli (strain ATCC PRA-371 / ERTm2)</name>
    <name type="common">Nematode killer fungus</name>
    <dbReference type="NCBI Taxonomy" id="1913371"/>
    <lineage>
        <taxon>Eukaryota</taxon>
        <taxon>Fungi</taxon>
        <taxon>Fungi incertae sedis</taxon>
        <taxon>Microsporidia</taxon>
        <taxon>Nematocida</taxon>
    </lineage>
</organism>
<gene>
    <name evidence="2" type="ORF">NESG_00304</name>
</gene>
<reference evidence="2 3" key="1">
    <citation type="journal article" date="2014" name="Genome Announc.">
        <title>Genome Sequence of the Microsporidian Species Nematocida sp1 Strain ERTm6 (ATCC PRA-372).</title>
        <authorList>
            <person name="Bakowski M.A."/>
            <person name="Priest M."/>
            <person name="Young S."/>
            <person name="Cuomo C.A."/>
            <person name="Troemel E.R."/>
        </authorList>
    </citation>
    <scope>NUCLEOTIDE SEQUENCE [LARGE SCALE GENOMIC DNA]</scope>
    <source>
        <strain evidence="2 3">ERTm6</strain>
    </source>
</reference>
<evidence type="ECO:0000256" key="1">
    <source>
        <dbReference type="SAM" id="Phobius"/>
    </source>
</evidence>
<keyword evidence="1" id="KW-0812">Transmembrane</keyword>
<keyword evidence="3" id="KW-1185">Reference proteome</keyword>
<dbReference type="AlphaFoldDB" id="A0A086J509"/>
<proteinExistence type="predicted"/>
<dbReference type="EMBL" id="AKIJ01000001">
    <property type="protein sequence ID" value="KFG27227.1"/>
    <property type="molecule type" value="Genomic_DNA"/>
</dbReference>
<sequence>MQAGKMKRPTEKIVEKYIWRFMLILAYIYTPVNGILSLDQIEILQKNKIEYEGRHIIINPSGPLNLLRGYIIHKEGLIYNKRLFTPEISAKYQIVQASDVNAAFPVYSFNRGIENDAVASDGFSSDIKGGYLRTYHKILINMFPFHNESVPIESNEKDSFSRWTKSKKTKKHMHRLLAALLLMSEGIRIPIQIVGEEGDAHVVLKQKSGKQVVFCIPLPIKSEVQEPSDSRDFQKKTREIIKGFIEISSLRAKDAISEYDEPNTLEQFRTGLFLNSIKFLIQAYLFEFIDTVEEALLVNQTVYDMILNQINETKPTEKRIISHYKRVLDRCFTTIDEYFYENNALTYINIIKEIPKAMIIKQALPFSNQQQIPNIKNIARNSINATLPQDTLQVVYSGNRNCILTILSVVCCLFYNPSVHMYEFKNKKCKTDHIEAFFNKNMKPFQSIGVTVYSEWCEHIENSIDRSKFFLYKRHAVGVGLFNMLYTLACCLNMGGRSKEKITNFANALNKSHEPMIWFYGDINEFVKSFFQKITCNKNLSVSCKKLVRRKVVNKFDVFGEIVLEYKYDDRQETISINLTTEDTYFNITDSRIISHDSREERLQSLMNTSQERDNFTSCLVSYCIYNIIKSIDQRKKDGLHDICHMPNTSDLDYEEISKILIMRKITDIEYKKDLVIWTIVQTSKSDGNISAETPGMRFISNIVASYYAHDVSSLKSILSCITLIKNHISVTPEINIREETYKKMKEQANPTIMKISILYAIERKAPELLIYYITNYLKANEKTPDVWPDVVLVISNKEVFDVLFKLNNVLYSTDMLNTIDSMDYKSAELRMYLSIAWFVYACETKKEFPTLIETLYSSISIKNVETKKYACCIISQDNFKSVHAFLDIQKKSLSKDNQEEREKGKKKIKDIIPIMHTHLYDMAF</sequence>
<evidence type="ECO:0000313" key="2">
    <source>
        <dbReference type="EMBL" id="KFG27227.1"/>
    </source>
</evidence>
<dbReference type="RefSeq" id="XP_052905782.1">
    <property type="nucleotide sequence ID" value="XM_053047957.1"/>
</dbReference>